<dbReference type="InterPro" id="IPR032675">
    <property type="entry name" value="LRR_dom_sf"/>
</dbReference>
<dbReference type="SUPFAM" id="SSF52047">
    <property type="entry name" value="RNI-like"/>
    <property type="match status" value="1"/>
</dbReference>
<proteinExistence type="predicted"/>
<evidence type="ECO:0000313" key="2">
    <source>
        <dbReference type="Proteomes" id="UP000772434"/>
    </source>
</evidence>
<protein>
    <recommendedName>
        <fullName evidence="3">F-box domain-containing protein</fullName>
    </recommendedName>
</protein>
<evidence type="ECO:0000313" key="1">
    <source>
        <dbReference type="EMBL" id="KAF9073211.1"/>
    </source>
</evidence>
<gene>
    <name evidence="1" type="ORF">BDP27DRAFT_1400367</name>
</gene>
<reference evidence="1" key="1">
    <citation type="submission" date="2020-11" db="EMBL/GenBank/DDBJ databases">
        <authorList>
            <consortium name="DOE Joint Genome Institute"/>
            <person name="Ahrendt S."/>
            <person name="Riley R."/>
            <person name="Andreopoulos W."/>
            <person name="Labutti K."/>
            <person name="Pangilinan J."/>
            <person name="Ruiz-Duenas F.J."/>
            <person name="Barrasa J.M."/>
            <person name="Sanchez-Garcia M."/>
            <person name="Camarero S."/>
            <person name="Miyauchi S."/>
            <person name="Serrano A."/>
            <person name="Linde D."/>
            <person name="Babiker R."/>
            <person name="Drula E."/>
            <person name="Ayuso-Fernandez I."/>
            <person name="Pacheco R."/>
            <person name="Padilla G."/>
            <person name="Ferreira P."/>
            <person name="Barriuso J."/>
            <person name="Kellner H."/>
            <person name="Castanera R."/>
            <person name="Alfaro M."/>
            <person name="Ramirez L."/>
            <person name="Pisabarro A.G."/>
            <person name="Kuo A."/>
            <person name="Tritt A."/>
            <person name="Lipzen A."/>
            <person name="He G."/>
            <person name="Yan M."/>
            <person name="Ng V."/>
            <person name="Cullen D."/>
            <person name="Martin F."/>
            <person name="Rosso M.-N."/>
            <person name="Henrissat B."/>
            <person name="Hibbett D."/>
            <person name="Martinez A.T."/>
            <person name="Grigoriev I.V."/>
        </authorList>
    </citation>
    <scope>NUCLEOTIDE SEQUENCE</scope>
    <source>
        <strain evidence="1">AH 40177</strain>
    </source>
</reference>
<evidence type="ECO:0008006" key="3">
    <source>
        <dbReference type="Google" id="ProtNLM"/>
    </source>
</evidence>
<dbReference type="EMBL" id="JADNRY010000019">
    <property type="protein sequence ID" value="KAF9073211.1"/>
    <property type="molecule type" value="Genomic_DNA"/>
</dbReference>
<dbReference type="Proteomes" id="UP000772434">
    <property type="component" value="Unassembled WGS sequence"/>
</dbReference>
<name>A0A9P5Q195_9AGAR</name>
<organism evidence="1 2">
    <name type="scientific">Rhodocollybia butyracea</name>
    <dbReference type="NCBI Taxonomy" id="206335"/>
    <lineage>
        <taxon>Eukaryota</taxon>
        <taxon>Fungi</taxon>
        <taxon>Dikarya</taxon>
        <taxon>Basidiomycota</taxon>
        <taxon>Agaricomycotina</taxon>
        <taxon>Agaricomycetes</taxon>
        <taxon>Agaricomycetidae</taxon>
        <taxon>Agaricales</taxon>
        <taxon>Marasmiineae</taxon>
        <taxon>Omphalotaceae</taxon>
        <taxon>Rhodocollybia</taxon>
    </lineage>
</organism>
<dbReference type="AlphaFoldDB" id="A0A9P5Q195"/>
<sequence length="442" mass="51197">MANPLFELENMDTTPPVLMISEILENIFQHCDERANRSCNVLVCKAWSEPCMNAIWREVTDLHHLIKPLKPPLPGVYGFSDNKPLDWDRFLYYSRRVRILNEPGYTSKSHYSATQSLLTEIAYQRPSHALLPNLKVLEFYNEHAHSRFILMLADATIRHYIFHSSKGIESKTLLLNLRTVAARCPHLERVKISMLKSQNYCFDAVLEFFKKLPNVKHIELSSFRDMVALTSVFRVIPNLKILAITSHRHTEDEEKPFIESLAIPPLDADIFMLPTPGCVVQMDHLRPLLCCTNIRSFKLLHPFPITLNDQFAEEMATSWPDLEDLYLSHVPLIQRRDFKNRFTLRALLSFARNCRRIQHLFLLFFPQPSTCPSLNDIESVALPLFSRLRTLDVGFSMLYECDRDVDQVATTLSMILPKKCSLKYPDKQSKLDSVSLRHIGNR</sequence>
<dbReference type="Gene3D" id="3.80.10.10">
    <property type="entry name" value="Ribonuclease Inhibitor"/>
    <property type="match status" value="1"/>
</dbReference>
<dbReference type="OrthoDB" id="2447803at2759"/>
<accession>A0A9P5Q195</accession>
<keyword evidence="2" id="KW-1185">Reference proteome</keyword>
<comment type="caution">
    <text evidence="1">The sequence shown here is derived from an EMBL/GenBank/DDBJ whole genome shotgun (WGS) entry which is preliminary data.</text>
</comment>